<feature type="region of interest" description="Disordered" evidence="1">
    <location>
        <begin position="812"/>
        <end position="840"/>
    </location>
</feature>
<sequence>MTDALTRSLELFRDLGWADAAQAGALELSVGTEAQRREARIGLQRGDWSDWIIEGNTLTRESVVGTADHGMLALFAIRVGADPQRAEAVLGGPGSVPDHLAAEVLATRGPEFAIAFTARACRSNRRPWEHATSVHAGRAVRLVHHHELPVPESVEYLKDWAVYAAVALGLEAELYPADRGPIETGLIRSRFADHLRTGVAVGAPATGPFGGVLAAGAEQGWIERDEAVSLALDALDAAQRPGDRKVWAGLLVGSLALTDAEIAARADALVGAISHAEAPVVTALAPAIIEHGDDHQAADVLSLSLAAKSGAARRAVLDAALRRVRPLTGDAAATAVIALSPIESGRDGSLAKSAKALRERWGVDTEHVPEAAIASTPWQAAPEVWTVPRFRPSVVSPAALAEAAGILASRPDGAEDVEVDRFLELANAVARADAAAARAALRGLRPNWSAGVSAAADSVAGTRIRMLDRLVQPGDDDWRSDVVFGPTPSREAAVVQRLGEVPVLLSTPSWDDLRIAPYDLVERLQAYRDADATSSEADLFLALLRLDLTLVERRHLDAFAALHVPVVLQSGALMPIAAGPAARAYALDPLLEPALVQDEDGDWRREPTALPASLAQFPRRIDTTRYGWGTPVDVPTWGDGAFSGDGLEAGSGYEWRQLARRKEPLTPRLAARMLWGLGSPHPRAATDMFEGVLEAWDRGLLRPGVADLALLGRGAPGGAQLARVALELSEAGLGSVVWPLLDDFVGQSLGAVRMTAGTAEIVEAIGTLLTAAADAVAAGLADPSTLDLPHTRTLAGRPGSSRAVAAAKAIAGRLPEPNPAPGSDVAAPRPSIDLDAIWPDGDSEGPVVDDGVRIASSSHTRGSKRFVPLEFALPEAPAVRYRALMSWSYALDREGQLDADTIEGDERRWLQWDDALDRIIPSEFRDRSTSTDGPMSNGPVPPLTVLMVAVVLASLCSDVESRYSVDAMVANRRFSAESVRLAAARLLPLPDISPARMMGSIERELRALPVLWPLLTESVRYAASQSKPPSWLNRVLDVGLLRAPVLRAAAAAGRIPAEHAVWPGLAELASRSGSSAVLTKARKLVIELGLG</sequence>
<name>A0A4V1QT25_9MICO</name>
<reference evidence="3 4" key="1">
    <citation type="submission" date="2019-01" db="EMBL/GenBank/DDBJ databases">
        <authorList>
            <person name="Li J."/>
        </authorList>
    </citation>
    <scope>NUCLEOTIDE SEQUENCE [LARGE SCALE GENOMIC DNA]</scope>
    <source>
        <strain evidence="3 4">CCUG 35506</strain>
    </source>
</reference>
<feature type="domain" description="DUF7824" evidence="2">
    <location>
        <begin position="504"/>
        <end position="549"/>
    </location>
</feature>
<dbReference type="Proteomes" id="UP000292935">
    <property type="component" value="Unassembled WGS sequence"/>
</dbReference>
<evidence type="ECO:0000256" key="1">
    <source>
        <dbReference type="SAM" id="MobiDB-lite"/>
    </source>
</evidence>
<organism evidence="3 4">
    <name type="scientific">Agromyces fucosus</name>
    <dbReference type="NCBI Taxonomy" id="41985"/>
    <lineage>
        <taxon>Bacteria</taxon>
        <taxon>Bacillati</taxon>
        <taxon>Actinomycetota</taxon>
        <taxon>Actinomycetes</taxon>
        <taxon>Micrococcales</taxon>
        <taxon>Microbacteriaceae</taxon>
        <taxon>Agromyces</taxon>
    </lineage>
</organism>
<gene>
    <name evidence="3" type="ORF">ESP57_00890</name>
</gene>
<accession>A0A4V1QT25</accession>
<keyword evidence="4" id="KW-1185">Reference proteome</keyword>
<proteinExistence type="predicted"/>
<dbReference type="EMBL" id="SDPO01000001">
    <property type="protein sequence ID" value="RXZ50413.1"/>
    <property type="molecule type" value="Genomic_DNA"/>
</dbReference>
<evidence type="ECO:0000313" key="3">
    <source>
        <dbReference type="EMBL" id="RXZ50413.1"/>
    </source>
</evidence>
<dbReference type="RefSeq" id="WP_129230217.1">
    <property type="nucleotide sequence ID" value="NZ_SDPO01000001.1"/>
</dbReference>
<dbReference type="AlphaFoldDB" id="A0A4V1QT25"/>
<dbReference type="Pfam" id="PF25148">
    <property type="entry name" value="DUF7824"/>
    <property type="match status" value="1"/>
</dbReference>
<evidence type="ECO:0000313" key="4">
    <source>
        <dbReference type="Proteomes" id="UP000292935"/>
    </source>
</evidence>
<comment type="caution">
    <text evidence="3">The sequence shown here is derived from an EMBL/GenBank/DDBJ whole genome shotgun (WGS) entry which is preliminary data.</text>
</comment>
<evidence type="ECO:0000259" key="2">
    <source>
        <dbReference type="Pfam" id="PF25148"/>
    </source>
</evidence>
<protein>
    <recommendedName>
        <fullName evidence="2">DUF7824 domain-containing protein</fullName>
    </recommendedName>
</protein>
<dbReference type="OrthoDB" id="7065495at2"/>
<dbReference type="InterPro" id="IPR056726">
    <property type="entry name" value="DUF7824"/>
</dbReference>